<keyword evidence="10" id="KW-0732">Signal</keyword>
<dbReference type="InterPro" id="IPR013320">
    <property type="entry name" value="ConA-like_dom_sf"/>
</dbReference>
<dbReference type="SUPFAM" id="SSF90188">
    <property type="entry name" value="Somatomedin B domain"/>
    <property type="match status" value="1"/>
</dbReference>
<dbReference type="Gene3D" id="4.10.410.20">
    <property type="match status" value="1"/>
</dbReference>
<evidence type="ECO:0000259" key="13">
    <source>
        <dbReference type="PROSITE" id="PS50958"/>
    </source>
</evidence>
<keyword evidence="2" id="KW-0645">Protease</keyword>
<comment type="caution">
    <text evidence="14">The sequence shown here is derived from an EMBL/GenBank/DDBJ whole genome shotgun (WGS) entry which is preliminary data.</text>
</comment>
<dbReference type="InterPro" id="IPR049387">
    <property type="entry name" value="UFSP2-like_2nd"/>
</dbReference>
<dbReference type="Proteomes" id="UP001562425">
    <property type="component" value="Unassembled WGS sequence"/>
</dbReference>
<evidence type="ECO:0000256" key="6">
    <source>
        <dbReference type="ARBA" id="ARBA00023157"/>
    </source>
</evidence>
<keyword evidence="3" id="KW-0833">Ubl conjugation pathway</keyword>
<dbReference type="SUPFAM" id="SSF54001">
    <property type="entry name" value="Cysteine proteinases"/>
    <property type="match status" value="1"/>
</dbReference>
<protein>
    <recommendedName>
        <fullName evidence="8">Probable Ufm1-specific protease 2</fullName>
    </recommendedName>
</protein>
<dbReference type="Gene3D" id="2.10.70.10">
    <property type="entry name" value="Complement Module, domain 1"/>
    <property type="match status" value="1"/>
</dbReference>
<evidence type="ECO:0000256" key="3">
    <source>
        <dbReference type="ARBA" id="ARBA00022786"/>
    </source>
</evidence>
<evidence type="ECO:0000256" key="2">
    <source>
        <dbReference type="ARBA" id="ARBA00022670"/>
    </source>
</evidence>
<dbReference type="SUPFAM" id="SSF57535">
    <property type="entry name" value="Complement control module/SCR domain"/>
    <property type="match status" value="2"/>
</dbReference>
<keyword evidence="4" id="KW-0378">Hydrolase</keyword>
<dbReference type="PROSITE" id="PS00524">
    <property type="entry name" value="SMB_1"/>
    <property type="match status" value="1"/>
</dbReference>
<dbReference type="FunFam" id="3.90.70.130:FF:000001">
    <property type="entry name" value="Probable Ufm1-specific protease 2"/>
    <property type="match status" value="1"/>
</dbReference>
<dbReference type="Pfam" id="PF07910">
    <property type="entry name" value="Peptidase_C78"/>
    <property type="match status" value="1"/>
</dbReference>
<evidence type="ECO:0000256" key="8">
    <source>
        <dbReference type="ARBA" id="ARBA00073264"/>
    </source>
</evidence>
<keyword evidence="5" id="KW-0788">Thiol protease</keyword>
<reference evidence="14 15" key="1">
    <citation type="submission" date="2024-05" db="EMBL/GenBank/DDBJ databases">
        <title>Culex pipiens pipiens assembly and annotation.</title>
        <authorList>
            <person name="Alout H."/>
            <person name="Durand T."/>
        </authorList>
    </citation>
    <scope>NUCLEOTIDE SEQUENCE [LARGE SCALE GENOMIC DNA]</scope>
    <source>
        <strain evidence="14">HA-2024</strain>
        <tissue evidence="14">Whole body</tissue>
    </source>
</reference>
<accession>A0ABD1D616</accession>
<dbReference type="PROSITE" id="PS50060">
    <property type="entry name" value="MAM_2"/>
    <property type="match status" value="1"/>
</dbReference>
<keyword evidence="6" id="KW-1015">Disulfide bond</keyword>
<dbReference type="CDD" id="cd06263">
    <property type="entry name" value="MAM"/>
    <property type="match status" value="1"/>
</dbReference>
<comment type="caution">
    <text evidence="9">Lacks conserved residue(s) required for the propagation of feature annotation.</text>
</comment>
<feature type="domain" description="SMB" evidence="13">
    <location>
        <begin position="343"/>
        <end position="395"/>
    </location>
</feature>
<evidence type="ECO:0000256" key="10">
    <source>
        <dbReference type="SAM" id="SignalP"/>
    </source>
</evidence>
<dbReference type="SUPFAM" id="SSF49899">
    <property type="entry name" value="Concanavalin A-like lectins/glucanases"/>
    <property type="match status" value="1"/>
</dbReference>
<sequence>MQLLLSVPLIVVACFSIAEAASSRYSYRQRQLLRNTYICSYPHFPNGQIRMRLRGKILMFECNEGYTLVGGKYMYCREGRWDANTPICIKPGCDDFPAVPNGFIFYEKLKAAATLFCSSDYQVAGSSYSYCNGTHWDRAIGNCRKTGLAVQTSCDFEVDDLCGWTSEATHEYGWRRSAGIVSKRTLKTGPKHDHTTGKELDGHFLMVDSSEQLTNSTTRLISPIYTANYSANACFQFFYHMYGDSVGSMSVYVKPLSKWWADVIAAGAQFSVNGSQGNAWNEGFFDLPQQTDSFQIVFEASLGMRFRSDMAIDDVSLLSGADCNVVTGTDVSPTEVDEEEGSKIDSCENRCEQTLEQSYLTMNVIHCGCNSDCISNSSCCPDYIELCMFTNTEITYISECVLQRITKVTSQCSGELFGIMCRGTLTVLGFILEGKEKSSTLNYSQIQNNFPTEIDLCGLIKFGPCSDAEAHLSEILQDVDITDNPVLLNCDADGEITASLFKHGQLEGISYEVVSETDLFREYMLLRLRCSLELYCEQNEKSVAENAFTLRKRLAAGNVAFGVAGSKVILSGGSSGSQVVGLGAEDSMEMLLGLSVKVEDDGFGSTGKGGKKKGAAGGNVAPTEYQVVNIDMLVKKSKDAQDEKLTREACNVTIDSKNGCNRVKIPLQLDVLSMIHRETKVVLCYDILVESVCRSLRLLESSFVEQLGQFKKVHVSKCYHMMPEGMGHFLTCVYPAGNDVKEEDEFLLEKRRSLHRQFGLPTIRPYFRKANGFRFRETDSKLLFNPHVGVKRQLTEGKLSLVQGRYSYHHYMQDGFNDDGWGCAYRSLQTLISWFIYQGYADVCIPTHTEIQKYLVRVGDKPANFAGSRQWIGSTEVSMCLNEFVKVDSRIMHVSSGADMATKGSELAYHFETQGTPVMIGGGVLAHTILGVDFDRNTGDLKFLILDPHFTGADELGTVLAKGWCGWKGVDFWNKTAYYNLCMPQRPYVF</sequence>
<evidence type="ECO:0000256" key="5">
    <source>
        <dbReference type="ARBA" id="ARBA00022807"/>
    </source>
</evidence>
<dbReference type="InterPro" id="IPR001212">
    <property type="entry name" value="Somatomedin_B_dom"/>
</dbReference>
<evidence type="ECO:0000256" key="1">
    <source>
        <dbReference type="ARBA" id="ARBA00008552"/>
    </source>
</evidence>
<dbReference type="Gene3D" id="3.90.70.130">
    <property type="match status" value="1"/>
</dbReference>
<proteinExistence type="inferred from homology"/>
<dbReference type="Pfam" id="PF20908">
    <property type="entry name" value="UfSP2_N"/>
    <property type="match status" value="1"/>
</dbReference>
<dbReference type="InterPro" id="IPR000436">
    <property type="entry name" value="Sushi_SCR_CCP_dom"/>
</dbReference>
<dbReference type="GO" id="GO:0006508">
    <property type="term" value="P:proteolysis"/>
    <property type="evidence" value="ECO:0007669"/>
    <property type="project" value="UniProtKB-KW"/>
</dbReference>
<feature type="signal peptide" evidence="10">
    <location>
        <begin position="1"/>
        <end position="20"/>
    </location>
</feature>
<dbReference type="EMBL" id="JBEHCU010007306">
    <property type="protein sequence ID" value="KAL1395080.1"/>
    <property type="molecule type" value="Genomic_DNA"/>
</dbReference>
<comment type="function">
    <text evidence="7">Thiol protease which recognizes and hydrolyzes the peptide bond at the C-terminal Gly of UFM1, a ubiquitin-like modifier protein bound to a number of target proteins. Does not hydrolyze SUMO1 or ISG15 ubiquitin-like proteins.</text>
</comment>
<dbReference type="CDD" id="cd00033">
    <property type="entry name" value="CCP"/>
    <property type="match status" value="1"/>
</dbReference>
<dbReference type="Pfam" id="PF00629">
    <property type="entry name" value="MAM"/>
    <property type="match status" value="1"/>
</dbReference>
<gene>
    <name evidence="14" type="ORF">pipiens_011500</name>
</gene>
<evidence type="ECO:0000259" key="11">
    <source>
        <dbReference type="PROSITE" id="PS50060"/>
    </source>
</evidence>
<evidence type="ECO:0000256" key="7">
    <source>
        <dbReference type="ARBA" id="ARBA00057559"/>
    </source>
</evidence>
<dbReference type="InterPro" id="IPR058757">
    <property type="entry name" value="UFSP2_MPN_N"/>
</dbReference>
<dbReference type="AlphaFoldDB" id="A0ABD1D616"/>
<dbReference type="InterPro" id="IPR012462">
    <property type="entry name" value="UFSP1/2_DUB_cat"/>
</dbReference>
<evidence type="ECO:0000256" key="9">
    <source>
        <dbReference type="PROSITE-ProRule" id="PRU00302"/>
    </source>
</evidence>
<evidence type="ECO:0000259" key="12">
    <source>
        <dbReference type="PROSITE" id="PS50923"/>
    </source>
</evidence>
<dbReference type="Pfam" id="PF00084">
    <property type="entry name" value="Sushi"/>
    <property type="match status" value="1"/>
</dbReference>
<dbReference type="GO" id="GO:0071567">
    <property type="term" value="F:deUFMylase activity"/>
    <property type="evidence" value="ECO:0007669"/>
    <property type="project" value="UniProtKB-ARBA"/>
</dbReference>
<dbReference type="Pfam" id="PF01033">
    <property type="entry name" value="Somatomedin_B"/>
    <property type="match status" value="1"/>
</dbReference>
<dbReference type="PROSITE" id="PS50958">
    <property type="entry name" value="SMB_2"/>
    <property type="match status" value="1"/>
</dbReference>
<feature type="chain" id="PRO_5044869161" description="Probable Ufm1-specific protease 2" evidence="10">
    <location>
        <begin position="21"/>
        <end position="990"/>
    </location>
</feature>
<keyword evidence="9" id="KW-0768">Sushi</keyword>
<dbReference type="SMART" id="SM00137">
    <property type="entry name" value="MAM"/>
    <property type="match status" value="1"/>
</dbReference>
<dbReference type="InterPro" id="IPR038765">
    <property type="entry name" value="Papain-like_cys_pep_sf"/>
</dbReference>
<dbReference type="PANTHER" id="PTHR48153:SF2">
    <property type="entry name" value="UFM1-SPECIFIC PROTEASE 2"/>
    <property type="match status" value="1"/>
</dbReference>
<evidence type="ECO:0000256" key="4">
    <source>
        <dbReference type="ARBA" id="ARBA00022801"/>
    </source>
</evidence>
<dbReference type="PROSITE" id="PS50923">
    <property type="entry name" value="SUSHI"/>
    <property type="match status" value="1"/>
</dbReference>
<dbReference type="InterPro" id="IPR036024">
    <property type="entry name" value="Somatomedin_B-like_dom_sf"/>
</dbReference>
<evidence type="ECO:0000313" key="14">
    <source>
        <dbReference type="EMBL" id="KAL1395080.1"/>
    </source>
</evidence>
<dbReference type="InterPro" id="IPR000998">
    <property type="entry name" value="MAM_dom"/>
</dbReference>
<evidence type="ECO:0000313" key="15">
    <source>
        <dbReference type="Proteomes" id="UP001562425"/>
    </source>
</evidence>
<dbReference type="InterPro" id="IPR035976">
    <property type="entry name" value="Sushi/SCR/CCP_sf"/>
</dbReference>
<keyword evidence="15" id="KW-1185">Reference proteome</keyword>
<dbReference type="SMART" id="SM00032">
    <property type="entry name" value="CCP"/>
    <property type="match status" value="2"/>
</dbReference>
<feature type="domain" description="Sushi" evidence="12">
    <location>
        <begin position="37"/>
        <end position="90"/>
    </location>
</feature>
<name>A0ABD1D616_CULPP</name>
<dbReference type="PANTHER" id="PTHR48153">
    <property type="entry name" value="UFM1-SPECIFIC PROTEASE 2"/>
    <property type="match status" value="1"/>
</dbReference>
<dbReference type="Gene3D" id="2.60.120.200">
    <property type="match status" value="1"/>
</dbReference>
<dbReference type="Pfam" id="PF26560">
    <property type="entry name" value="UFSP2_MPN_insect"/>
    <property type="match status" value="1"/>
</dbReference>
<organism evidence="14 15">
    <name type="scientific">Culex pipiens pipiens</name>
    <name type="common">Northern house mosquito</name>
    <dbReference type="NCBI Taxonomy" id="38569"/>
    <lineage>
        <taxon>Eukaryota</taxon>
        <taxon>Metazoa</taxon>
        <taxon>Ecdysozoa</taxon>
        <taxon>Arthropoda</taxon>
        <taxon>Hexapoda</taxon>
        <taxon>Insecta</taxon>
        <taxon>Pterygota</taxon>
        <taxon>Neoptera</taxon>
        <taxon>Endopterygota</taxon>
        <taxon>Diptera</taxon>
        <taxon>Nematocera</taxon>
        <taxon>Culicoidea</taxon>
        <taxon>Culicidae</taxon>
        <taxon>Culicinae</taxon>
        <taxon>Culicini</taxon>
        <taxon>Culex</taxon>
        <taxon>Culex</taxon>
    </lineage>
</organism>
<feature type="domain" description="MAM" evidence="11">
    <location>
        <begin position="152"/>
        <end position="325"/>
    </location>
</feature>
<comment type="similarity">
    <text evidence="1">Belongs to the peptidase C78 family.</text>
</comment>